<sequence length="131" mass="14281">MLYGALVLAMTIGTIQGQANDNSPFAWISVSTALDEKQGNLNVFIGKESVVSIEGDSAGAKEEWNEFYCLFNGGFRVSSLRLCVIAELQILQGEKGEKGISFFGKAIFSVDEGEDVIRVNTYTYAIESHKS</sequence>
<gene>
    <name evidence="1" type="ORF">A2626_02100</name>
</gene>
<name>A0A1G2E2Q2_9BACT</name>
<evidence type="ECO:0000313" key="1">
    <source>
        <dbReference type="EMBL" id="OGZ20117.1"/>
    </source>
</evidence>
<dbReference type="EMBL" id="MHLZ01000011">
    <property type="protein sequence ID" value="OGZ20117.1"/>
    <property type="molecule type" value="Genomic_DNA"/>
</dbReference>
<organism evidence="1 2">
    <name type="scientific">Candidatus Nealsonbacteria bacterium RIFCSPHIGHO2_01_FULL_38_55</name>
    <dbReference type="NCBI Taxonomy" id="1801664"/>
    <lineage>
        <taxon>Bacteria</taxon>
        <taxon>Candidatus Nealsoniibacteriota</taxon>
    </lineage>
</organism>
<accession>A0A1G2E2Q2</accession>
<proteinExistence type="predicted"/>
<dbReference type="AlphaFoldDB" id="A0A1G2E2Q2"/>
<evidence type="ECO:0000313" key="2">
    <source>
        <dbReference type="Proteomes" id="UP000177360"/>
    </source>
</evidence>
<protein>
    <submittedName>
        <fullName evidence="1">Uncharacterized protein</fullName>
    </submittedName>
</protein>
<comment type="caution">
    <text evidence="1">The sequence shown here is derived from an EMBL/GenBank/DDBJ whole genome shotgun (WGS) entry which is preliminary data.</text>
</comment>
<dbReference type="Proteomes" id="UP000177360">
    <property type="component" value="Unassembled WGS sequence"/>
</dbReference>
<reference evidence="1 2" key="1">
    <citation type="journal article" date="2016" name="Nat. Commun.">
        <title>Thousands of microbial genomes shed light on interconnected biogeochemical processes in an aquifer system.</title>
        <authorList>
            <person name="Anantharaman K."/>
            <person name="Brown C.T."/>
            <person name="Hug L.A."/>
            <person name="Sharon I."/>
            <person name="Castelle C.J."/>
            <person name="Probst A.J."/>
            <person name="Thomas B.C."/>
            <person name="Singh A."/>
            <person name="Wilkins M.J."/>
            <person name="Karaoz U."/>
            <person name="Brodie E.L."/>
            <person name="Williams K.H."/>
            <person name="Hubbard S.S."/>
            <person name="Banfield J.F."/>
        </authorList>
    </citation>
    <scope>NUCLEOTIDE SEQUENCE [LARGE SCALE GENOMIC DNA]</scope>
</reference>